<evidence type="ECO:0000256" key="1">
    <source>
        <dbReference type="SAM" id="Phobius"/>
    </source>
</evidence>
<feature type="domain" description="YjiS-like" evidence="2">
    <location>
        <begin position="35"/>
        <end position="67"/>
    </location>
</feature>
<keyword evidence="1" id="KW-0812">Transmembrane</keyword>
<gene>
    <name evidence="3" type="ORF">NIT7321_02100</name>
</gene>
<accession>A0A0H5D235</accession>
<protein>
    <recommendedName>
        <fullName evidence="2">YjiS-like domain-containing protein</fullName>
    </recommendedName>
</protein>
<dbReference type="Proteomes" id="UP000043764">
    <property type="component" value="Unassembled WGS sequence"/>
</dbReference>
<dbReference type="RefSeq" id="WP_050673421.1">
    <property type="nucleotide sequence ID" value="NZ_CVRL01000025.1"/>
</dbReference>
<dbReference type="AlphaFoldDB" id="A0A0H5D235"/>
<keyword evidence="4" id="KW-1185">Reference proteome</keyword>
<organism evidence="3 4">
    <name type="scientific">Phaeobacter italicus</name>
    <dbReference type="NCBI Taxonomy" id="481446"/>
    <lineage>
        <taxon>Bacteria</taxon>
        <taxon>Pseudomonadati</taxon>
        <taxon>Pseudomonadota</taxon>
        <taxon>Alphaproteobacteria</taxon>
        <taxon>Rhodobacterales</taxon>
        <taxon>Roseobacteraceae</taxon>
        <taxon>Phaeobacter</taxon>
    </lineage>
</organism>
<keyword evidence="1" id="KW-0472">Membrane</keyword>
<keyword evidence="1" id="KW-1133">Transmembrane helix</keyword>
<dbReference type="InterPro" id="IPR009506">
    <property type="entry name" value="YjiS-like"/>
</dbReference>
<evidence type="ECO:0000313" key="3">
    <source>
        <dbReference type="EMBL" id="CRL11247.1"/>
    </source>
</evidence>
<dbReference type="STRING" id="481446.NIT7645_01200"/>
<proteinExistence type="predicted"/>
<sequence length="77" mass="8651">MTQHTKTTSPDMLYLSSRPALPVLAEAAVAFAVLITKWTVRQRTRRALAALSQEQLDDVGLSRAEAHYQATLPFWRP</sequence>
<reference evidence="4" key="1">
    <citation type="submission" date="2015-05" db="EMBL/GenBank/DDBJ databases">
        <authorList>
            <person name="Rodrigo-Torres Lidia"/>
            <person name="Arahal R.David."/>
        </authorList>
    </citation>
    <scope>NUCLEOTIDE SEQUENCE [LARGE SCALE GENOMIC DNA]</scope>
    <source>
        <strain evidence="4">CECT 7321</strain>
    </source>
</reference>
<dbReference type="EMBL" id="CVRL01000025">
    <property type="protein sequence ID" value="CRL11247.1"/>
    <property type="molecule type" value="Genomic_DNA"/>
</dbReference>
<feature type="transmembrane region" description="Helical" evidence="1">
    <location>
        <begin position="20"/>
        <end position="40"/>
    </location>
</feature>
<evidence type="ECO:0000313" key="4">
    <source>
        <dbReference type="Proteomes" id="UP000043764"/>
    </source>
</evidence>
<dbReference type="Pfam" id="PF06568">
    <property type="entry name" value="YjiS-like"/>
    <property type="match status" value="1"/>
</dbReference>
<name>A0A0H5D235_9RHOB</name>
<evidence type="ECO:0000259" key="2">
    <source>
        <dbReference type="Pfam" id="PF06568"/>
    </source>
</evidence>